<protein>
    <recommendedName>
        <fullName evidence="9">C2H2-type domain-containing protein</fullName>
    </recommendedName>
</protein>
<dbReference type="Pfam" id="PF04082">
    <property type="entry name" value="Fungal_trans"/>
    <property type="match status" value="1"/>
</dbReference>
<dbReference type="GO" id="GO:0000785">
    <property type="term" value="C:chromatin"/>
    <property type="evidence" value="ECO:0007669"/>
    <property type="project" value="TreeGrafter"/>
</dbReference>
<evidence type="ECO:0000256" key="5">
    <source>
        <dbReference type="ARBA" id="ARBA00022833"/>
    </source>
</evidence>
<dbReference type="HOGENOM" id="CLU_007784_1_0_1"/>
<dbReference type="Proteomes" id="UP000054302">
    <property type="component" value="Unassembled WGS sequence"/>
</dbReference>
<organism evidence="10 11">
    <name type="scientific">Exophiala mesophila</name>
    <name type="common">Black yeast-like fungus</name>
    <dbReference type="NCBI Taxonomy" id="212818"/>
    <lineage>
        <taxon>Eukaryota</taxon>
        <taxon>Fungi</taxon>
        <taxon>Dikarya</taxon>
        <taxon>Ascomycota</taxon>
        <taxon>Pezizomycotina</taxon>
        <taxon>Eurotiomycetes</taxon>
        <taxon>Chaetothyriomycetidae</taxon>
        <taxon>Chaetothyriales</taxon>
        <taxon>Herpotrichiellaceae</taxon>
        <taxon>Exophiala</taxon>
    </lineage>
</organism>
<dbReference type="PROSITE" id="PS50157">
    <property type="entry name" value="ZINC_FINGER_C2H2_2"/>
    <property type="match status" value="1"/>
</dbReference>
<evidence type="ECO:0000256" key="1">
    <source>
        <dbReference type="ARBA" id="ARBA00004123"/>
    </source>
</evidence>
<dbReference type="GO" id="GO:0008270">
    <property type="term" value="F:zinc ion binding"/>
    <property type="evidence" value="ECO:0007669"/>
    <property type="project" value="UniProtKB-KW"/>
</dbReference>
<keyword evidence="2" id="KW-0479">Metal-binding</keyword>
<proteinExistence type="predicted"/>
<dbReference type="GO" id="GO:0006351">
    <property type="term" value="P:DNA-templated transcription"/>
    <property type="evidence" value="ECO:0007669"/>
    <property type="project" value="InterPro"/>
</dbReference>
<keyword evidence="4 7" id="KW-0863">Zinc-finger</keyword>
<dbReference type="GO" id="GO:0000981">
    <property type="term" value="F:DNA-binding transcription factor activity, RNA polymerase II-specific"/>
    <property type="evidence" value="ECO:0007669"/>
    <property type="project" value="InterPro"/>
</dbReference>
<dbReference type="VEuPathDB" id="FungiDB:PV10_05458"/>
<dbReference type="InterPro" id="IPR007219">
    <property type="entry name" value="XnlR_reg_dom"/>
</dbReference>
<dbReference type="PANTHER" id="PTHR40626:SF11">
    <property type="entry name" value="ZINC FINGER PROTEIN YPR022C"/>
    <property type="match status" value="1"/>
</dbReference>
<dbReference type="Gene3D" id="3.30.160.60">
    <property type="entry name" value="Classic Zinc Finger"/>
    <property type="match status" value="1"/>
</dbReference>
<dbReference type="InterPro" id="IPR036236">
    <property type="entry name" value="Znf_C2H2_sf"/>
</dbReference>
<dbReference type="PROSITE" id="PS00028">
    <property type="entry name" value="ZINC_FINGER_C2H2_1"/>
    <property type="match status" value="1"/>
</dbReference>
<comment type="subcellular location">
    <subcellularLocation>
        <location evidence="1">Nucleus</location>
    </subcellularLocation>
</comment>
<dbReference type="OMA" id="LTRHERC"/>
<name>A0A0D1WP65_EXOME</name>
<dbReference type="OrthoDB" id="4157142at2759"/>
<gene>
    <name evidence="10" type="ORF">PV10_05458</name>
</gene>
<dbReference type="InterPro" id="IPR051059">
    <property type="entry name" value="VerF-like"/>
</dbReference>
<dbReference type="STRING" id="212818.A0A0D1WP65"/>
<evidence type="ECO:0000313" key="11">
    <source>
        <dbReference type="Proteomes" id="UP000054302"/>
    </source>
</evidence>
<evidence type="ECO:0000256" key="6">
    <source>
        <dbReference type="ARBA" id="ARBA00023242"/>
    </source>
</evidence>
<dbReference type="GO" id="GO:0000978">
    <property type="term" value="F:RNA polymerase II cis-regulatory region sequence-specific DNA binding"/>
    <property type="evidence" value="ECO:0007669"/>
    <property type="project" value="InterPro"/>
</dbReference>
<keyword evidence="11" id="KW-1185">Reference proteome</keyword>
<sequence>MAQNSSGDSNQKTRSYGCHYCPKSFVRGEHLRRHLTSHENRKPHGCVACGSSFGRADVLQRHKKKCSAYQRIMAGTQDVVNAREVHSPRDNEQYSALTGDTSQPRHASSLDDASSTLDSTLQIMGVENSLVYQPQASIPESSTSSSVRPTVFASDSILADDTSWRSSMMFDTVVMPSTHPCVDGHIPLNSMAPPGQLPTTTLPITQMPNQSFSNTRHELVPNSPSSQRVHHAQGQPGEAGSNDQTQTQSWEMSNDKYNVDFTDLSINDLIFLEDSLLPDFACESVELIPPFFPTPGVMANAERSSPGPARLLLSCTRQVTPSPEKASTPGDLQREKVATRVLQFSQEDINIFRSRTLALDRQQLSSDFKFPTRVRTIRTISAYFEYFDPHTPIVHRATFDIRGSHPALCLAMLAVGGLHVSEHDFANMAYNACCDILHSIERQEEEGVQRTPDIGVIQALLLCAHFGVYSDNPAYFRRAEKQIPTANSLLREYLDRLGSRDNQPASEWESWIASETCSRLAGWLPILSGVVLSYQPAAALLVYLDSDIPLPRSEELWKTRSSAEWMTLTAMTPEKEVLTILEMTKIISAGGSFQKKLSTFGLLVVIGSILNHICLRERLLAGHQAEPDPSFIVKMEETLASWELLWRQHPQALRVPSKNGSVLLLDCLSPLGSAYYHLYMPIELRALKTFARSRGRLAPLPHPQSHKLTLKAVLYAAHSWFVRAKLGIAHLQKTAALEFGAHTLVAAYEGALILSWWLRNHKQIDSATLSSMPAGHGEARLQHLVNEVTEELQDQNIGCGPETDPCLVPLVCYRTLILPWVWNYATIMRSHLDNVHEQFSEPLVS</sequence>
<feature type="compositionally biased region" description="Polar residues" evidence="8">
    <location>
        <begin position="93"/>
        <end position="106"/>
    </location>
</feature>
<dbReference type="GO" id="GO:0005634">
    <property type="term" value="C:nucleus"/>
    <property type="evidence" value="ECO:0007669"/>
    <property type="project" value="UniProtKB-SubCell"/>
</dbReference>
<dbReference type="GeneID" id="27323303"/>
<evidence type="ECO:0000256" key="4">
    <source>
        <dbReference type="ARBA" id="ARBA00022771"/>
    </source>
</evidence>
<evidence type="ECO:0000259" key="9">
    <source>
        <dbReference type="PROSITE" id="PS50157"/>
    </source>
</evidence>
<feature type="region of interest" description="Disordered" evidence="8">
    <location>
        <begin position="200"/>
        <end position="248"/>
    </location>
</feature>
<evidence type="ECO:0000256" key="2">
    <source>
        <dbReference type="ARBA" id="ARBA00022723"/>
    </source>
</evidence>
<dbReference type="PANTHER" id="PTHR40626">
    <property type="entry name" value="MIP31509P"/>
    <property type="match status" value="1"/>
</dbReference>
<dbReference type="RefSeq" id="XP_016222424.1">
    <property type="nucleotide sequence ID" value="XM_016370131.1"/>
</dbReference>
<keyword evidence="5" id="KW-0862">Zinc</keyword>
<feature type="domain" description="C2H2-type" evidence="9">
    <location>
        <begin position="16"/>
        <end position="43"/>
    </location>
</feature>
<dbReference type="AlphaFoldDB" id="A0A0D1WP65"/>
<dbReference type="EMBL" id="KN847523">
    <property type="protein sequence ID" value="KIV90850.1"/>
    <property type="molecule type" value="Genomic_DNA"/>
</dbReference>
<dbReference type="SMART" id="SM00355">
    <property type="entry name" value="ZnF_C2H2"/>
    <property type="match status" value="2"/>
</dbReference>
<feature type="region of interest" description="Disordered" evidence="8">
    <location>
        <begin position="85"/>
        <end position="115"/>
    </location>
</feature>
<keyword evidence="3" id="KW-0677">Repeat</keyword>
<evidence type="ECO:0000256" key="8">
    <source>
        <dbReference type="SAM" id="MobiDB-lite"/>
    </source>
</evidence>
<evidence type="ECO:0000256" key="7">
    <source>
        <dbReference type="PROSITE-ProRule" id="PRU00042"/>
    </source>
</evidence>
<accession>A0A0D1WP65</accession>
<keyword evidence="6" id="KW-0539">Nucleus</keyword>
<reference evidence="10 11" key="1">
    <citation type="submission" date="2015-01" db="EMBL/GenBank/DDBJ databases">
        <title>The Genome Sequence of Exophiala mesophila CBS40295.</title>
        <authorList>
            <consortium name="The Broad Institute Genomics Platform"/>
            <person name="Cuomo C."/>
            <person name="de Hoog S."/>
            <person name="Gorbushina A."/>
            <person name="Stielow B."/>
            <person name="Teixiera M."/>
            <person name="Abouelleil A."/>
            <person name="Chapman S.B."/>
            <person name="Priest M."/>
            <person name="Young S.K."/>
            <person name="Wortman J."/>
            <person name="Nusbaum C."/>
            <person name="Birren B."/>
        </authorList>
    </citation>
    <scope>NUCLEOTIDE SEQUENCE [LARGE SCALE GENOMIC DNA]</scope>
    <source>
        <strain evidence="10 11">CBS 40295</strain>
    </source>
</reference>
<evidence type="ECO:0000256" key="3">
    <source>
        <dbReference type="ARBA" id="ARBA00022737"/>
    </source>
</evidence>
<dbReference type="InterPro" id="IPR013087">
    <property type="entry name" value="Znf_C2H2_type"/>
</dbReference>
<dbReference type="SUPFAM" id="SSF57667">
    <property type="entry name" value="beta-beta-alpha zinc fingers"/>
    <property type="match status" value="1"/>
</dbReference>
<evidence type="ECO:0000313" key="10">
    <source>
        <dbReference type="EMBL" id="KIV90850.1"/>
    </source>
</evidence>
<dbReference type="CDD" id="cd12148">
    <property type="entry name" value="fungal_TF_MHR"/>
    <property type="match status" value="1"/>
</dbReference>
<feature type="compositionally biased region" description="Polar residues" evidence="8">
    <location>
        <begin position="200"/>
        <end position="214"/>
    </location>
</feature>